<feature type="region of interest" description="Disordered" evidence="1">
    <location>
        <begin position="168"/>
        <end position="218"/>
    </location>
</feature>
<dbReference type="EMBL" id="HBFQ01065330">
    <property type="protein sequence ID" value="CAD8872026.1"/>
    <property type="molecule type" value="Transcribed_RNA"/>
</dbReference>
<evidence type="ECO:0000313" key="2">
    <source>
        <dbReference type="EMBL" id="CAD8872026.1"/>
    </source>
</evidence>
<feature type="compositionally biased region" description="Basic and acidic residues" evidence="1">
    <location>
        <begin position="97"/>
        <end position="120"/>
    </location>
</feature>
<sequence>MPDPAPSTEICILRRNIALGVSVRVPVCRAKEHPIIAEEVVFTPDTAPLFLSVPDQTERSRCCVYELRRHEATQIVGQAARRALLVVDSTAARSESDSCAVDREVQAGSREGERLWHSGEGEAPDFGSDCQELNVDPSDSLGSGSWGTAASDSAPNIAVKGVNRPLQARGSGVSSCRMDPAMGDTLSEPENAPGAPLISLPLRSTAPPPGFSLSTRMPPFFEL</sequence>
<protein>
    <submittedName>
        <fullName evidence="2">Uncharacterized protein</fullName>
    </submittedName>
</protein>
<organism evidence="2">
    <name type="scientific">Noctiluca scintillans</name>
    <name type="common">Sea sparkle</name>
    <name type="synonym">Red tide dinoflagellate</name>
    <dbReference type="NCBI Taxonomy" id="2966"/>
    <lineage>
        <taxon>Eukaryota</taxon>
        <taxon>Sar</taxon>
        <taxon>Alveolata</taxon>
        <taxon>Dinophyceae</taxon>
        <taxon>Noctilucales</taxon>
        <taxon>Noctilucaceae</taxon>
        <taxon>Noctiluca</taxon>
    </lineage>
</organism>
<name>A0A7S1B1I9_NOCSC</name>
<gene>
    <name evidence="2" type="ORF">NSCI0253_LOCUS46383</name>
</gene>
<dbReference type="AlphaFoldDB" id="A0A7S1B1I9"/>
<accession>A0A7S1B1I9</accession>
<reference evidence="2" key="1">
    <citation type="submission" date="2021-01" db="EMBL/GenBank/DDBJ databases">
        <authorList>
            <person name="Corre E."/>
            <person name="Pelletier E."/>
            <person name="Niang G."/>
            <person name="Scheremetjew M."/>
            <person name="Finn R."/>
            <person name="Kale V."/>
            <person name="Holt S."/>
            <person name="Cochrane G."/>
            <person name="Meng A."/>
            <person name="Brown T."/>
            <person name="Cohen L."/>
        </authorList>
    </citation>
    <scope>NUCLEOTIDE SEQUENCE</scope>
</reference>
<feature type="region of interest" description="Disordered" evidence="1">
    <location>
        <begin position="97"/>
        <end position="128"/>
    </location>
</feature>
<evidence type="ECO:0000256" key="1">
    <source>
        <dbReference type="SAM" id="MobiDB-lite"/>
    </source>
</evidence>
<proteinExistence type="predicted"/>